<evidence type="ECO:0000256" key="1">
    <source>
        <dbReference type="SAM" id="MobiDB-lite"/>
    </source>
</evidence>
<comment type="caution">
    <text evidence="2">The sequence shown here is derived from an EMBL/GenBank/DDBJ whole genome shotgun (WGS) entry which is preliminary data.</text>
</comment>
<protein>
    <submittedName>
        <fullName evidence="2">Uncharacterized protein</fullName>
    </submittedName>
</protein>
<dbReference type="EMBL" id="CM026432">
    <property type="protein sequence ID" value="KAG0556239.1"/>
    <property type="molecule type" value="Genomic_DNA"/>
</dbReference>
<evidence type="ECO:0000313" key="2">
    <source>
        <dbReference type="EMBL" id="KAG0556239.1"/>
    </source>
</evidence>
<accession>A0A8T0GDR1</accession>
<name>A0A8T0GDR1_CERPU</name>
<sequence length="84" mass="9170">MASKGAQALADHQPATTPRLLKPAEKCKLIRKRKRDAPNKLPCSKRQEKSEVDSISLEDQLRALQLHDSAAGGNKVSCCKAFGQ</sequence>
<evidence type="ECO:0000313" key="3">
    <source>
        <dbReference type="Proteomes" id="UP000822688"/>
    </source>
</evidence>
<reference evidence="2 3" key="1">
    <citation type="submission" date="2020-06" db="EMBL/GenBank/DDBJ databases">
        <title>WGS assembly of Ceratodon purpureus strain R40.</title>
        <authorList>
            <person name="Carey S.B."/>
            <person name="Jenkins J."/>
            <person name="Shu S."/>
            <person name="Lovell J.T."/>
            <person name="Sreedasyam A."/>
            <person name="Maumus F."/>
            <person name="Tiley G.P."/>
            <person name="Fernandez-Pozo N."/>
            <person name="Barry K."/>
            <person name="Chen C."/>
            <person name="Wang M."/>
            <person name="Lipzen A."/>
            <person name="Daum C."/>
            <person name="Saski C.A."/>
            <person name="Payton A.C."/>
            <person name="Mcbreen J.C."/>
            <person name="Conrad R.E."/>
            <person name="Kollar L.M."/>
            <person name="Olsson S."/>
            <person name="Huttunen S."/>
            <person name="Landis J.B."/>
            <person name="Wickett N.J."/>
            <person name="Johnson M.G."/>
            <person name="Rensing S.A."/>
            <person name="Grimwood J."/>
            <person name="Schmutz J."/>
            <person name="Mcdaniel S.F."/>
        </authorList>
    </citation>
    <scope>NUCLEOTIDE SEQUENCE [LARGE SCALE GENOMIC DNA]</scope>
    <source>
        <strain evidence="2 3">R40</strain>
    </source>
</reference>
<dbReference type="AlphaFoldDB" id="A0A8T0GDR1"/>
<keyword evidence="3" id="KW-1185">Reference proteome</keyword>
<gene>
    <name evidence="2" type="ORF">KC19_11G037700</name>
</gene>
<organism evidence="2 3">
    <name type="scientific">Ceratodon purpureus</name>
    <name type="common">Fire moss</name>
    <name type="synonym">Dicranum purpureum</name>
    <dbReference type="NCBI Taxonomy" id="3225"/>
    <lineage>
        <taxon>Eukaryota</taxon>
        <taxon>Viridiplantae</taxon>
        <taxon>Streptophyta</taxon>
        <taxon>Embryophyta</taxon>
        <taxon>Bryophyta</taxon>
        <taxon>Bryophytina</taxon>
        <taxon>Bryopsida</taxon>
        <taxon>Dicranidae</taxon>
        <taxon>Pseudoditrichales</taxon>
        <taxon>Ditrichaceae</taxon>
        <taxon>Ceratodon</taxon>
    </lineage>
</organism>
<proteinExistence type="predicted"/>
<dbReference type="Proteomes" id="UP000822688">
    <property type="component" value="Chromosome 11"/>
</dbReference>
<feature type="region of interest" description="Disordered" evidence="1">
    <location>
        <begin position="1"/>
        <end position="54"/>
    </location>
</feature>